<keyword evidence="3" id="KW-1185">Reference proteome</keyword>
<protein>
    <submittedName>
        <fullName evidence="2">Uncharacterized protein</fullName>
    </submittedName>
</protein>
<sequence length="275" mass="29518">MPVILFSAVLLLLIPTPASLLRPPVFAPPLKSPASSVWPTTCPHVPSHRLPVPHVISCTHHGLLTQHNSFLFTQAHPRSPPSPPSWRSLQSFLLSFLSKTPEQVSSDHLILICQVLRGATAPRRSSLPLSPHHGSLELPPQIFTVPATPGTSSQWQLPLSISSQCQAPLGTSSQCQLPRFTYSLCQVSLGTSSQCQLPHGICSLCQPPLGKSSQCQLPLGTTSQCQKPLGKSSQCQLPLSTSSQCQPPLGKSSQCKLPLSTISQCQLPLSISSQY</sequence>
<proteinExistence type="predicted"/>
<name>A0A8C4SL83_ERPCA</name>
<reference evidence="2" key="1">
    <citation type="submission" date="2021-06" db="EMBL/GenBank/DDBJ databases">
        <authorList>
            <consortium name="Wellcome Sanger Institute Data Sharing"/>
        </authorList>
    </citation>
    <scope>NUCLEOTIDE SEQUENCE [LARGE SCALE GENOMIC DNA]</scope>
</reference>
<dbReference type="AlphaFoldDB" id="A0A8C4SL83"/>
<reference evidence="2" key="2">
    <citation type="submission" date="2025-08" db="UniProtKB">
        <authorList>
            <consortium name="Ensembl"/>
        </authorList>
    </citation>
    <scope>IDENTIFICATION</scope>
</reference>
<reference evidence="2" key="3">
    <citation type="submission" date="2025-09" db="UniProtKB">
        <authorList>
            <consortium name="Ensembl"/>
        </authorList>
    </citation>
    <scope>IDENTIFICATION</scope>
</reference>
<feature type="signal peptide" evidence="1">
    <location>
        <begin position="1"/>
        <end position="20"/>
    </location>
</feature>
<dbReference type="Ensembl" id="ENSECRT00000018500.1">
    <property type="protein sequence ID" value="ENSECRP00000018133.1"/>
    <property type="gene ID" value="ENSECRG00000012125.1"/>
</dbReference>
<dbReference type="Proteomes" id="UP000694620">
    <property type="component" value="Chromosome 12"/>
</dbReference>
<keyword evidence="1" id="KW-0732">Signal</keyword>
<organism evidence="2 3">
    <name type="scientific">Erpetoichthys calabaricus</name>
    <name type="common">Rope fish</name>
    <name type="synonym">Calamoichthys calabaricus</name>
    <dbReference type="NCBI Taxonomy" id="27687"/>
    <lineage>
        <taxon>Eukaryota</taxon>
        <taxon>Metazoa</taxon>
        <taxon>Chordata</taxon>
        <taxon>Craniata</taxon>
        <taxon>Vertebrata</taxon>
        <taxon>Euteleostomi</taxon>
        <taxon>Actinopterygii</taxon>
        <taxon>Polypteriformes</taxon>
        <taxon>Polypteridae</taxon>
        <taxon>Erpetoichthys</taxon>
    </lineage>
</organism>
<evidence type="ECO:0000313" key="3">
    <source>
        <dbReference type="Proteomes" id="UP000694620"/>
    </source>
</evidence>
<dbReference type="GeneTree" id="ENSGT01140000283786"/>
<feature type="chain" id="PRO_5034382781" evidence="1">
    <location>
        <begin position="21"/>
        <end position="275"/>
    </location>
</feature>
<evidence type="ECO:0000313" key="2">
    <source>
        <dbReference type="Ensembl" id="ENSECRP00000018133.1"/>
    </source>
</evidence>
<evidence type="ECO:0000256" key="1">
    <source>
        <dbReference type="SAM" id="SignalP"/>
    </source>
</evidence>
<accession>A0A8C4SL83</accession>